<feature type="chain" id="PRO_5041780078" description="Uridylate-specific endoribonuclease" evidence="11">
    <location>
        <begin position="18"/>
        <end position="281"/>
    </location>
</feature>
<dbReference type="SUPFAM" id="SSF142877">
    <property type="entry name" value="EndoU-like"/>
    <property type="match status" value="1"/>
</dbReference>
<evidence type="ECO:0000256" key="10">
    <source>
        <dbReference type="ARBA" id="ARBA00023239"/>
    </source>
</evidence>
<evidence type="ECO:0000259" key="12">
    <source>
        <dbReference type="PROSITE" id="PS51959"/>
    </source>
</evidence>
<dbReference type="PROSITE" id="PS51959">
    <property type="entry name" value="ENDOU"/>
    <property type="match status" value="1"/>
</dbReference>
<dbReference type="GO" id="GO:0046872">
    <property type="term" value="F:metal ion binding"/>
    <property type="evidence" value="ECO:0007669"/>
    <property type="project" value="UniProtKB-UniRule"/>
</dbReference>
<feature type="domain" description="EndoU" evidence="12">
    <location>
        <begin position="20"/>
        <end position="281"/>
    </location>
</feature>
<protein>
    <recommendedName>
        <fullName evidence="11">Uridylate-specific endoribonuclease</fullName>
        <ecNumber evidence="11">4.6.1.-</ecNumber>
    </recommendedName>
</protein>
<dbReference type="AlphaFoldDB" id="A0AAD9JM43"/>
<keyword evidence="8 11" id="KW-0694">RNA-binding</keyword>
<keyword evidence="9 11" id="KW-0464">Manganese</keyword>
<dbReference type="GO" id="GO:0003723">
    <property type="term" value="F:RNA binding"/>
    <property type="evidence" value="ECO:0007669"/>
    <property type="project" value="UniProtKB-UniRule"/>
</dbReference>
<keyword evidence="5 11" id="KW-0479">Metal-binding</keyword>
<comment type="similarity">
    <text evidence="2 11">Belongs to the ENDOU family.</text>
</comment>
<dbReference type="EC" id="4.6.1.-" evidence="11"/>
<dbReference type="GO" id="GO:0016829">
    <property type="term" value="F:lyase activity"/>
    <property type="evidence" value="ECO:0007669"/>
    <property type="project" value="UniProtKB-KW"/>
</dbReference>
<dbReference type="GO" id="GO:0016787">
    <property type="term" value="F:hydrolase activity"/>
    <property type="evidence" value="ECO:0007669"/>
    <property type="project" value="UniProtKB-KW"/>
</dbReference>
<sequence length="281" mass="31389">MSFIWLFLASYLLLVSGQTSDQEILDVTSDIWNAAEAAGTFFSDTECQYDVNAGPGSFFTYVDETRLQSHTYGPHVDLLDNYITVTGTEDPCDLSCEGERSDYLDLLTATDAMNLAREFLGARNSSLLDPVVWKNYLYNLWFSPYTRTGGTMDSSGFEHVFLGEIDDNSAKGYHGWVKAYKDEQTGAFEYLGNDDLCQPDTPKFSMNYVVDGTSYHKSTTSMMIKAPPEVELAFFTICKFTRSNRVCTVTVGGPIQDIQTYDNDCSSEPQYGCIGSAYFIC</sequence>
<evidence type="ECO:0000256" key="7">
    <source>
        <dbReference type="ARBA" id="ARBA00022801"/>
    </source>
</evidence>
<evidence type="ECO:0000256" key="6">
    <source>
        <dbReference type="ARBA" id="ARBA00022759"/>
    </source>
</evidence>
<comment type="cofactor">
    <cofactor evidence="1 11">
        <name>Mn(2+)</name>
        <dbReference type="ChEBI" id="CHEBI:29035"/>
    </cofactor>
</comment>
<dbReference type="PANTHER" id="PTHR12439">
    <property type="entry name" value="PLACENTAL PROTEIN 11-RELATED"/>
    <property type="match status" value="1"/>
</dbReference>
<evidence type="ECO:0000313" key="14">
    <source>
        <dbReference type="Proteomes" id="UP001208570"/>
    </source>
</evidence>
<dbReference type="PANTHER" id="PTHR12439:SF42">
    <property type="entry name" value="ENDORIBONUCLEASE-RELATED"/>
    <property type="match status" value="1"/>
</dbReference>
<keyword evidence="14" id="KW-1185">Reference proteome</keyword>
<keyword evidence="6 11" id="KW-0255">Endonuclease</keyword>
<dbReference type="Pfam" id="PF09412">
    <property type="entry name" value="XendoU"/>
    <property type="match status" value="1"/>
</dbReference>
<gene>
    <name evidence="13" type="ORF">LSH36_251g03121</name>
</gene>
<accession>A0AAD9JM43</accession>
<reference evidence="13" key="1">
    <citation type="journal article" date="2023" name="Mol. Biol. Evol.">
        <title>Third-Generation Sequencing Reveals the Adaptive Role of the Epigenome in Three Deep-Sea Polychaetes.</title>
        <authorList>
            <person name="Perez M."/>
            <person name="Aroh O."/>
            <person name="Sun Y."/>
            <person name="Lan Y."/>
            <person name="Juniper S.K."/>
            <person name="Young C.R."/>
            <person name="Angers B."/>
            <person name="Qian P.Y."/>
        </authorList>
    </citation>
    <scope>NUCLEOTIDE SEQUENCE</scope>
    <source>
        <strain evidence="13">P08H-3</strain>
    </source>
</reference>
<name>A0AAD9JM43_9ANNE</name>
<dbReference type="InterPro" id="IPR039787">
    <property type="entry name" value="ENDOU"/>
</dbReference>
<feature type="signal peptide" evidence="11">
    <location>
        <begin position="1"/>
        <end position="17"/>
    </location>
</feature>
<evidence type="ECO:0000313" key="13">
    <source>
        <dbReference type="EMBL" id="KAK2155015.1"/>
    </source>
</evidence>
<evidence type="ECO:0000256" key="11">
    <source>
        <dbReference type="RuleBase" id="RU367085"/>
    </source>
</evidence>
<dbReference type="InterPro" id="IPR018998">
    <property type="entry name" value="EndoU_C"/>
</dbReference>
<evidence type="ECO:0000256" key="8">
    <source>
        <dbReference type="ARBA" id="ARBA00022884"/>
    </source>
</evidence>
<dbReference type="GO" id="GO:0004521">
    <property type="term" value="F:RNA endonuclease activity"/>
    <property type="evidence" value="ECO:0007669"/>
    <property type="project" value="UniProtKB-UniRule"/>
</dbReference>
<comment type="caution">
    <text evidence="13">The sequence shown here is derived from an EMBL/GenBank/DDBJ whole genome shotgun (WGS) entry which is preliminary data.</text>
</comment>
<evidence type="ECO:0000256" key="9">
    <source>
        <dbReference type="ARBA" id="ARBA00023211"/>
    </source>
</evidence>
<comment type="subunit">
    <text evidence="3 11">Monomer.</text>
</comment>
<dbReference type="InterPro" id="IPR037227">
    <property type="entry name" value="EndoU-like"/>
</dbReference>
<keyword evidence="10" id="KW-0456">Lyase</keyword>
<proteinExistence type="inferred from homology"/>
<evidence type="ECO:0000256" key="2">
    <source>
        <dbReference type="ARBA" id="ARBA00010168"/>
    </source>
</evidence>
<dbReference type="EMBL" id="JAODUP010000251">
    <property type="protein sequence ID" value="KAK2155015.1"/>
    <property type="molecule type" value="Genomic_DNA"/>
</dbReference>
<dbReference type="Proteomes" id="UP001208570">
    <property type="component" value="Unassembled WGS sequence"/>
</dbReference>
<dbReference type="CDD" id="cd21159">
    <property type="entry name" value="XendoU"/>
    <property type="match status" value="1"/>
</dbReference>
<evidence type="ECO:0000256" key="5">
    <source>
        <dbReference type="ARBA" id="ARBA00022723"/>
    </source>
</evidence>
<comment type="catalytic activity">
    <reaction evidence="11">
        <text>ribonucleotidyl-uridine-RNA = a 5'-end dephospho-uridine-RNA + a 3'-end 2',3'-cyclophospho-ribonucleotide-RNA</text>
        <dbReference type="Rhea" id="RHEA:67792"/>
        <dbReference type="Rhea" id="RHEA-COMP:10464"/>
        <dbReference type="Rhea" id="RHEA-COMP:17354"/>
        <dbReference type="Rhea" id="RHEA-COMP:17356"/>
        <dbReference type="ChEBI" id="CHEBI:83064"/>
        <dbReference type="ChEBI" id="CHEBI:173117"/>
        <dbReference type="ChEBI" id="CHEBI:173224"/>
    </reaction>
</comment>
<keyword evidence="11" id="KW-0732">Signal</keyword>
<evidence type="ECO:0000256" key="3">
    <source>
        <dbReference type="ARBA" id="ARBA00011245"/>
    </source>
</evidence>
<keyword evidence="7 11" id="KW-0378">Hydrolase</keyword>
<evidence type="ECO:0000256" key="1">
    <source>
        <dbReference type="ARBA" id="ARBA00001936"/>
    </source>
</evidence>
<evidence type="ECO:0000256" key="4">
    <source>
        <dbReference type="ARBA" id="ARBA00022722"/>
    </source>
</evidence>
<organism evidence="13 14">
    <name type="scientific">Paralvinella palmiformis</name>
    <dbReference type="NCBI Taxonomy" id="53620"/>
    <lineage>
        <taxon>Eukaryota</taxon>
        <taxon>Metazoa</taxon>
        <taxon>Spiralia</taxon>
        <taxon>Lophotrochozoa</taxon>
        <taxon>Annelida</taxon>
        <taxon>Polychaeta</taxon>
        <taxon>Sedentaria</taxon>
        <taxon>Canalipalpata</taxon>
        <taxon>Terebellida</taxon>
        <taxon>Terebelliformia</taxon>
        <taxon>Alvinellidae</taxon>
        <taxon>Paralvinella</taxon>
    </lineage>
</organism>
<keyword evidence="4 11" id="KW-0540">Nuclease</keyword>